<evidence type="ECO:0000313" key="2">
    <source>
        <dbReference type="EMBL" id="OON37969.1"/>
    </source>
</evidence>
<sequence length="100" mass="11325">MKLNLKRRYITSLALALLSAGCQQLHPPAAPPPYVGTPVEVLPWQTKGLRFVTTVTFNGMFAEQQICDYAASHHYRYYVITLRKPAMNHGVDKTSAMIYR</sequence>
<proteinExistence type="predicted"/>
<keyword evidence="1" id="KW-0732">Signal</keyword>
<keyword evidence="3" id="KW-1185">Reference proteome</keyword>
<evidence type="ECO:0000256" key="1">
    <source>
        <dbReference type="SAM" id="SignalP"/>
    </source>
</evidence>
<dbReference type="AlphaFoldDB" id="A0A1S8YFV1"/>
<comment type="caution">
    <text evidence="2">The sequence shown here is derived from an EMBL/GenBank/DDBJ whole genome shotgun (WGS) entry which is preliminary data.</text>
</comment>
<protein>
    <submittedName>
        <fullName evidence="2">Uncharacterized protein</fullName>
    </submittedName>
</protein>
<name>A0A1S8YFV1_9GAMM</name>
<evidence type="ECO:0000313" key="3">
    <source>
        <dbReference type="Proteomes" id="UP000190667"/>
    </source>
</evidence>
<organism evidence="2 3">
    <name type="scientific">Izhakiella australiensis</name>
    <dbReference type="NCBI Taxonomy" id="1926881"/>
    <lineage>
        <taxon>Bacteria</taxon>
        <taxon>Pseudomonadati</taxon>
        <taxon>Pseudomonadota</taxon>
        <taxon>Gammaproteobacteria</taxon>
        <taxon>Enterobacterales</taxon>
        <taxon>Erwiniaceae</taxon>
        <taxon>Izhakiella</taxon>
    </lineage>
</organism>
<dbReference type="Proteomes" id="UP000190667">
    <property type="component" value="Unassembled WGS sequence"/>
</dbReference>
<accession>A0A1S8YFV1</accession>
<reference evidence="2 3" key="1">
    <citation type="submission" date="2016-12" db="EMBL/GenBank/DDBJ databases">
        <title>Izhakiella australiana sp. nov. of genus Izhakiella isolated from Australian desert.</title>
        <authorList>
            <person name="Ji M."/>
        </authorList>
    </citation>
    <scope>NUCLEOTIDE SEQUENCE [LARGE SCALE GENOMIC DNA]</scope>
    <source>
        <strain evidence="2 3">D4N98</strain>
    </source>
</reference>
<feature type="chain" id="PRO_5012436288" evidence="1">
    <location>
        <begin position="26"/>
        <end position="100"/>
    </location>
</feature>
<gene>
    <name evidence="2" type="ORF">BTJ39_19320</name>
</gene>
<dbReference type="OrthoDB" id="6506146at2"/>
<dbReference type="RefSeq" id="WP_078004354.1">
    <property type="nucleotide sequence ID" value="NZ_MRUL01000018.1"/>
</dbReference>
<dbReference type="PROSITE" id="PS51257">
    <property type="entry name" value="PROKAR_LIPOPROTEIN"/>
    <property type="match status" value="1"/>
</dbReference>
<feature type="signal peptide" evidence="1">
    <location>
        <begin position="1"/>
        <end position="25"/>
    </location>
</feature>
<dbReference type="EMBL" id="MRUL01000018">
    <property type="protein sequence ID" value="OON37969.1"/>
    <property type="molecule type" value="Genomic_DNA"/>
</dbReference>